<protein>
    <recommendedName>
        <fullName evidence="4">Reverse transcriptase domain-containing protein</fullName>
    </recommendedName>
</protein>
<sequence length="800" mass="91080">VIPFIESKEWIETKNELYKMMEVYTERMNRQREQEALLAAQREQELREKKPEVKNIIEQATKRKIRITESLQNFTIIHKMSSISNTPQISLVIANTPDLPTEEHEDSLIIGNEHLSTILETESNEVIKSSVKNLVPIPSESEVTSDNKSECDVPVNDESSPIFTTFSNHLFDCNDDFTSSDDKSLSNEDVPMENFKIYSNPLFDGDGIISTKIDPHYFNVESNFLESLLNRDTLIDSSPKIDYLLEEFSSELAHIDPIPLGIKETEFDLEEGIRLVENLLYDNSSPRPPEELNAEIADTILESLSSSPIPVEDSDSHMEEIDLFLATDDLMPPGIENDDYVLEGDIHFLEELLSNDPLPLPENESSNFDHHHDPSFPRPPPEPLDVEAAQREQELLAQKQAAQEKEEPPQNFDFRQLIGEMYGIKASAEQKQKLKEMMLELFELCREKEIYCVHDSIEDLIGMAMNTTLLSINLKSQCLDKKKHEVKNIVQQATKRKTRITESLQNFTIIHTMSSISNMPQISLVIANTPDLLFSVIHQPPQEMSIQEIEDLKQQYLNEMKRLINLEYRNEIKIDELKENFNSMSIEINKKEKLQQLEQVSNLSTYPSKHFNSFCYDDDDDEDYTIAVIPSLSTEEPHNSLSMGDEHLDTIPATESDEFIKSSVENLIPILIIPSLSTEEPHNSLNQFEDFSDSNDEFSSTDDDSFSIDNIDYVEASPPDSELVSSEVMEVVIPEVGGINDDILLTIKDDILREKLLNIDLLIANIEALNDNPTSSSDFITKSSSTSLNSLLEETNVIIP</sequence>
<feature type="coiled-coil region" evidence="1">
    <location>
        <begin position="14"/>
        <end position="63"/>
    </location>
</feature>
<keyword evidence="1" id="KW-0175">Coiled coil</keyword>
<dbReference type="EMBL" id="BKCJ010060039">
    <property type="protein sequence ID" value="GEW47798.1"/>
    <property type="molecule type" value="Genomic_DNA"/>
</dbReference>
<evidence type="ECO:0000256" key="1">
    <source>
        <dbReference type="SAM" id="Coils"/>
    </source>
</evidence>
<evidence type="ECO:0000256" key="2">
    <source>
        <dbReference type="SAM" id="MobiDB-lite"/>
    </source>
</evidence>
<feature type="non-terminal residue" evidence="3">
    <location>
        <position position="1"/>
    </location>
</feature>
<dbReference type="AlphaFoldDB" id="A0A699GU10"/>
<accession>A0A699GU10</accession>
<gene>
    <name evidence="3" type="ORF">Tci_219774</name>
</gene>
<proteinExistence type="predicted"/>
<name>A0A699GU10_TANCI</name>
<reference evidence="3" key="1">
    <citation type="journal article" date="2019" name="Sci. Rep.">
        <title>Draft genome of Tanacetum cinerariifolium, the natural source of mosquito coil.</title>
        <authorList>
            <person name="Yamashiro T."/>
            <person name="Shiraishi A."/>
            <person name="Satake H."/>
            <person name="Nakayama K."/>
        </authorList>
    </citation>
    <scope>NUCLEOTIDE SEQUENCE</scope>
</reference>
<organism evidence="3">
    <name type="scientific">Tanacetum cinerariifolium</name>
    <name type="common">Dalmatian daisy</name>
    <name type="synonym">Chrysanthemum cinerariifolium</name>
    <dbReference type="NCBI Taxonomy" id="118510"/>
    <lineage>
        <taxon>Eukaryota</taxon>
        <taxon>Viridiplantae</taxon>
        <taxon>Streptophyta</taxon>
        <taxon>Embryophyta</taxon>
        <taxon>Tracheophyta</taxon>
        <taxon>Spermatophyta</taxon>
        <taxon>Magnoliopsida</taxon>
        <taxon>eudicotyledons</taxon>
        <taxon>Gunneridae</taxon>
        <taxon>Pentapetalae</taxon>
        <taxon>asterids</taxon>
        <taxon>campanulids</taxon>
        <taxon>Asterales</taxon>
        <taxon>Asteraceae</taxon>
        <taxon>Asteroideae</taxon>
        <taxon>Anthemideae</taxon>
        <taxon>Anthemidinae</taxon>
        <taxon>Tanacetum</taxon>
    </lineage>
</organism>
<feature type="coiled-coil region" evidence="1">
    <location>
        <begin position="546"/>
        <end position="594"/>
    </location>
</feature>
<comment type="caution">
    <text evidence="3">The sequence shown here is derived from an EMBL/GenBank/DDBJ whole genome shotgun (WGS) entry which is preliminary data.</text>
</comment>
<feature type="region of interest" description="Disordered" evidence="2">
    <location>
        <begin position="357"/>
        <end position="384"/>
    </location>
</feature>
<evidence type="ECO:0008006" key="4">
    <source>
        <dbReference type="Google" id="ProtNLM"/>
    </source>
</evidence>
<evidence type="ECO:0000313" key="3">
    <source>
        <dbReference type="EMBL" id="GEW47798.1"/>
    </source>
</evidence>